<dbReference type="RefSeq" id="WP_271315568.1">
    <property type="nucleotide sequence ID" value="NZ_JAAGKO020000026.1"/>
</dbReference>
<feature type="transmembrane region" description="Helical" evidence="8">
    <location>
        <begin position="44"/>
        <end position="67"/>
    </location>
</feature>
<feature type="transmembrane region" description="Helical" evidence="8">
    <location>
        <begin position="79"/>
        <end position="99"/>
    </location>
</feature>
<dbReference type="GO" id="GO:0005249">
    <property type="term" value="F:voltage-gated potassium channel activity"/>
    <property type="evidence" value="ECO:0007669"/>
    <property type="project" value="InterPro"/>
</dbReference>
<evidence type="ECO:0000256" key="7">
    <source>
        <dbReference type="ARBA" id="ARBA00023303"/>
    </source>
</evidence>
<evidence type="ECO:0000256" key="3">
    <source>
        <dbReference type="ARBA" id="ARBA00022692"/>
    </source>
</evidence>
<accession>A0AA90H715</accession>
<dbReference type="GO" id="GO:0008076">
    <property type="term" value="C:voltage-gated potassium channel complex"/>
    <property type="evidence" value="ECO:0007669"/>
    <property type="project" value="InterPro"/>
</dbReference>
<name>A0AA90H715_9ACTN</name>
<evidence type="ECO:0000256" key="6">
    <source>
        <dbReference type="ARBA" id="ARBA00023136"/>
    </source>
</evidence>
<dbReference type="Proteomes" id="UP001156398">
    <property type="component" value="Unassembled WGS sequence"/>
</dbReference>
<evidence type="ECO:0000313" key="12">
    <source>
        <dbReference type="Proteomes" id="UP001156398"/>
    </source>
</evidence>
<comment type="caution">
    <text evidence="11">The sequence shown here is derived from an EMBL/GenBank/DDBJ whole genome shotgun (WGS) entry which is preliminary data.</text>
</comment>
<proteinExistence type="predicted"/>
<keyword evidence="4 8" id="KW-1133">Transmembrane helix</keyword>
<evidence type="ECO:0000313" key="11">
    <source>
        <dbReference type="EMBL" id="MDI5972130.1"/>
    </source>
</evidence>
<dbReference type="Pfam" id="PF07885">
    <property type="entry name" value="Ion_trans_2"/>
    <property type="match status" value="1"/>
</dbReference>
<keyword evidence="3 8" id="KW-0812">Transmembrane</keyword>
<protein>
    <submittedName>
        <fullName evidence="11">Potassium channel family protein</fullName>
    </submittedName>
</protein>
<dbReference type="EMBL" id="JAAGKO020000026">
    <property type="protein sequence ID" value="MDI5964657.1"/>
    <property type="molecule type" value="Genomic_DNA"/>
</dbReference>
<dbReference type="Gene3D" id="1.20.5.110">
    <property type="match status" value="1"/>
</dbReference>
<feature type="transmembrane region" description="Helical" evidence="8">
    <location>
        <begin position="181"/>
        <end position="205"/>
    </location>
</feature>
<evidence type="ECO:0000256" key="5">
    <source>
        <dbReference type="ARBA" id="ARBA00023065"/>
    </source>
</evidence>
<gene>
    <name evidence="10" type="ORF">POF43_018345</name>
    <name evidence="11" type="ORF">POF50_022820</name>
</gene>
<dbReference type="EMBL" id="JABXJJ020000029">
    <property type="protein sequence ID" value="MDI5972130.1"/>
    <property type="molecule type" value="Genomic_DNA"/>
</dbReference>
<keyword evidence="7 11" id="KW-0407">Ion channel</keyword>
<feature type="transmembrane region" description="Helical" evidence="8">
    <location>
        <begin position="119"/>
        <end position="140"/>
    </location>
</feature>
<keyword evidence="6 8" id="KW-0472">Membrane</keyword>
<dbReference type="AlphaFoldDB" id="A0AA90H715"/>
<dbReference type="GO" id="GO:0001508">
    <property type="term" value="P:action potential"/>
    <property type="evidence" value="ECO:0007669"/>
    <property type="project" value="TreeGrafter"/>
</dbReference>
<evidence type="ECO:0000259" key="9">
    <source>
        <dbReference type="Pfam" id="PF07885"/>
    </source>
</evidence>
<dbReference type="PANTHER" id="PTHR11537">
    <property type="entry name" value="VOLTAGE-GATED POTASSIUM CHANNEL"/>
    <property type="match status" value="1"/>
</dbReference>
<dbReference type="Gene3D" id="1.20.120.350">
    <property type="entry name" value="Voltage-gated potassium channels. Chain C"/>
    <property type="match status" value="1"/>
</dbReference>
<feature type="transmembrane region" description="Helical" evidence="8">
    <location>
        <begin position="152"/>
        <end position="169"/>
    </location>
</feature>
<feature type="domain" description="Potassium channel" evidence="9">
    <location>
        <begin position="132"/>
        <end position="205"/>
    </location>
</feature>
<dbReference type="SUPFAM" id="SSF81324">
    <property type="entry name" value="Voltage-gated potassium channels"/>
    <property type="match status" value="1"/>
</dbReference>
<organism evidence="11">
    <name type="scientific">Streptantibioticus silvisoli</name>
    <dbReference type="NCBI Taxonomy" id="2705255"/>
    <lineage>
        <taxon>Bacteria</taxon>
        <taxon>Bacillati</taxon>
        <taxon>Actinomycetota</taxon>
        <taxon>Actinomycetes</taxon>
        <taxon>Kitasatosporales</taxon>
        <taxon>Streptomycetaceae</taxon>
        <taxon>Streptantibioticus</taxon>
    </lineage>
</organism>
<evidence type="ECO:0000256" key="8">
    <source>
        <dbReference type="SAM" id="Phobius"/>
    </source>
</evidence>
<evidence type="ECO:0000256" key="1">
    <source>
        <dbReference type="ARBA" id="ARBA00004141"/>
    </source>
</evidence>
<dbReference type="PANTHER" id="PTHR11537:SF254">
    <property type="entry name" value="POTASSIUM VOLTAGE-GATED CHANNEL PROTEIN SHAB"/>
    <property type="match status" value="1"/>
</dbReference>
<sequence>MDSDPRVRAWERRTAMPLLTLSALYLGAYAVLVLATGVPRDVRLAVLAVLLAAWALFAADYLTRLALSRDRPAFARSRWLDLVVLALPLLRPLRVVQTYARARERRGGPPRLTLEAQVIVYTGLTTVLLGFAASLAVYQVEHAAPGATIRSYGDAVWWACSTLTAVGYGDVFPVTTRGRVIGVAVMLTGLGLLGAVMGTFSSWLVNRFRQATGPVPDEDRPPPS</sequence>
<dbReference type="InterPro" id="IPR013099">
    <property type="entry name" value="K_chnl_dom"/>
</dbReference>
<evidence type="ECO:0000313" key="10">
    <source>
        <dbReference type="EMBL" id="MDI5964657.1"/>
    </source>
</evidence>
<dbReference type="InterPro" id="IPR028325">
    <property type="entry name" value="VG_K_chnl"/>
</dbReference>
<feature type="transmembrane region" description="Helical" evidence="8">
    <location>
        <begin position="18"/>
        <end position="38"/>
    </location>
</feature>
<keyword evidence="2" id="KW-0813">Transport</keyword>
<evidence type="ECO:0000256" key="4">
    <source>
        <dbReference type="ARBA" id="ARBA00022989"/>
    </source>
</evidence>
<dbReference type="Gene3D" id="1.10.287.70">
    <property type="match status" value="1"/>
</dbReference>
<dbReference type="InterPro" id="IPR027359">
    <property type="entry name" value="Volt_channel_dom_sf"/>
</dbReference>
<evidence type="ECO:0000256" key="2">
    <source>
        <dbReference type="ARBA" id="ARBA00022448"/>
    </source>
</evidence>
<keyword evidence="12" id="KW-1185">Reference proteome</keyword>
<reference evidence="11 12" key="1">
    <citation type="submission" date="2023-05" db="EMBL/GenBank/DDBJ databases">
        <title>Streptantibioticus silvisoli sp. nov., acidotolerant actinomycetes 1 from pine litter.</title>
        <authorList>
            <person name="Swiecimska M."/>
            <person name="Golinska P."/>
            <person name="Sangal V."/>
            <person name="Wachnowicz B."/>
            <person name="Goodfellow M."/>
        </authorList>
    </citation>
    <scope>NUCLEOTIDE SEQUENCE</scope>
    <source>
        <strain evidence="11">SL13</strain>
        <strain evidence="10 12">SL54</strain>
    </source>
</reference>
<comment type="subcellular location">
    <subcellularLocation>
        <location evidence="1">Membrane</location>
        <topology evidence="1">Multi-pass membrane protein</topology>
    </subcellularLocation>
</comment>
<keyword evidence="5" id="KW-0406">Ion transport</keyword>